<dbReference type="Gene3D" id="1.20.1250.20">
    <property type="entry name" value="MFS general substrate transporter like domains"/>
    <property type="match status" value="1"/>
</dbReference>
<feature type="transmembrane region" description="Helical" evidence="7">
    <location>
        <begin position="70"/>
        <end position="91"/>
    </location>
</feature>
<evidence type="ECO:0000256" key="4">
    <source>
        <dbReference type="ARBA" id="ARBA00022692"/>
    </source>
</evidence>
<reference evidence="9 10" key="1">
    <citation type="submission" date="2016-11" db="EMBL/GenBank/DDBJ databases">
        <title>Draft Genome Assembly of Colletotrichum chlorophyti a pathogen of herbaceous plants.</title>
        <authorList>
            <person name="Gan P."/>
            <person name="Narusaka M."/>
            <person name="Tsushima A."/>
            <person name="Narusaka Y."/>
            <person name="Takano Y."/>
            <person name="Shirasu K."/>
        </authorList>
    </citation>
    <scope>NUCLEOTIDE SEQUENCE [LARGE SCALE GENOMIC DNA]</scope>
    <source>
        <strain evidence="9 10">NTL11</strain>
    </source>
</reference>
<comment type="subcellular location">
    <subcellularLocation>
        <location evidence="1">Membrane</location>
        <topology evidence="1">Multi-pass membrane protein</topology>
    </subcellularLocation>
</comment>
<evidence type="ECO:0000256" key="3">
    <source>
        <dbReference type="ARBA" id="ARBA00022448"/>
    </source>
</evidence>
<comment type="similarity">
    <text evidence="2">Belongs to the major facilitator superfamily. Sugar transporter (TC 2.A.1.1) family.</text>
</comment>
<evidence type="ECO:0000256" key="6">
    <source>
        <dbReference type="ARBA" id="ARBA00023136"/>
    </source>
</evidence>
<dbReference type="Pfam" id="PF00083">
    <property type="entry name" value="Sugar_tr"/>
    <property type="match status" value="1"/>
</dbReference>
<evidence type="ECO:0000256" key="5">
    <source>
        <dbReference type="ARBA" id="ARBA00022989"/>
    </source>
</evidence>
<dbReference type="PANTHER" id="PTHR48022">
    <property type="entry name" value="PLASTIDIC GLUCOSE TRANSPORTER 4"/>
    <property type="match status" value="1"/>
</dbReference>
<evidence type="ECO:0000256" key="2">
    <source>
        <dbReference type="ARBA" id="ARBA00010992"/>
    </source>
</evidence>
<comment type="caution">
    <text evidence="9">The sequence shown here is derived from an EMBL/GenBank/DDBJ whole genome shotgun (WGS) entry which is preliminary data.</text>
</comment>
<dbReference type="InterPro" id="IPR036259">
    <property type="entry name" value="MFS_trans_sf"/>
</dbReference>
<dbReference type="GO" id="GO:0016020">
    <property type="term" value="C:membrane"/>
    <property type="evidence" value="ECO:0007669"/>
    <property type="project" value="UniProtKB-SubCell"/>
</dbReference>
<evidence type="ECO:0000256" key="7">
    <source>
        <dbReference type="SAM" id="Phobius"/>
    </source>
</evidence>
<dbReference type="AlphaFoldDB" id="A0A1Q8RX49"/>
<evidence type="ECO:0000313" key="10">
    <source>
        <dbReference type="Proteomes" id="UP000186583"/>
    </source>
</evidence>
<dbReference type="PROSITE" id="PS51257">
    <property type="entry name" value="PROKAR_LIPOPROTEIN"/>
    <property type="match status" value="1"/>
</dbReference>
<dbReference type="Proteomes" id="UP000186583">
    <property type="component" value="Unassembled WGS sequence"/>
</dbReference>
<protein>
    <submittedName>
        <fullName evidence="9">Lactose permease 30</fullName>
    </submittedName>
</protein>
<keyword evidence="10" id="KW-1185">Reference proteome</keyword>
<keyword evidence="3" id="KW-0813">Transport</keyword>
<feature type="transmembrane region" description="Helical" evidence="7">
    <location>
        <begin position="226"/>
        <end position="247"/>
    </location>
</feature>
<keyword evidence="5 7" id="KW-1133">Transmembrane helix</keyword>
<keyword evidence="4 7" id="KW-0812">Transmembrane</keyword>
<dbReference type="EMBL" id="MPGH01000074">
    <property type="protein sequence ID" value="OLN89795.1"/>
    <property type="molecule type" value="Genomic_DNA"/>
</dbReference>
<feature type="transmembrane region" description="Helical" evidence="7">
    <location>
        <begin position="259"/>
        <end position="277"/>
    </location>
</feature>
<dbReference type="PROSITE" id="PS50850">
    <property type="entry name" value="MFS"/>
    <property type="match status" value="1"/>
</dbReference>
<dbReference type="InterPro" id="IPR050360">
    <property type="entry name" value="MFS_Sugar_Transporters"/>
</dbReference>
<feature type="domain" description="Major facilitator superfamily (MFS) profile" evidence="8">
    <location>
        <begin position="1"/>
        <end position="349"/>
    </location>
</feature>
<feature type="transmembrane region" description="Helical" evidence="7">
    <location>
        <begin position="324"/>
        <end position="345"/>
    </location>
</feature>
<keyword evidence="6 7" id="KW-0472">Membrane</keyword>
<dbReference type="PANTHER" id="PTHR48022:SF64">
    <property type="entry name" value="MAJOR FACILITATOR SUPERFAMILY (MFS) PROFILE DOMAIN-CONTAINING PROTEIN"/>
    <property type="match status" value="1"/>
</dbReference>
<gene>
    <name evidence="9" type="ORF">CCHL11_09488</name>
</gene>
<name>A0A1Q8RX49_9PEZI</name>
<accession>A0A1Q8RX49</accession>
<sequence length="362" mass="40273">MRINGLSDVQELGFGSMFIIASCPILLTELAHPRHRAFVVAAFGSLFFIGSIIVSWTAFGTTHLHDQWSWRVPTILQIIAPALQLPLMLLVPESPRWLVCQNRSHEAKQLLIRFHGNGDPDNTVVSEQYEEIYRAIRVNYQSKATGWAAWLCGPGNRRRLLLVVASTMFAAWCGSSIVTIYFSIALTQVGITEPAQQTAINGGLQAFNLVVALLGSSVVDKFGRRLLFMLSSIIMLIAMIGFTAATAAFESQHQDGSGVVLVVLFFLFQLGFSVGYGPLSSMYITEICTYDLRAKGVALHYLLVHVSAFFATWINPIALKSLGWRYYIVYVGVLAFQVVFTYLLFPETKGYTVEQISQIFDH</sequence>
<feature type="transmembrane region" description="Helical" evidence="7">
    <location>
        <begin position="38"/>
        <end position="58"/>
    </location>
</feature>
<feature type="transmembrane region" description="Helical" evidence="7">
    <location>
        <begin position="298"/>
        <end position="318"/>
    </location>
</feature>
<dbReference type="InterPro" id="IPR020846">
    <property type="entry name" value="MFS_dom"/>
</dbReference>
<dbReference type="OrthoDB" id="6133115at2759"/>
<evidence type="ECO:0000313" key="9">
    <source>
        <dbReference type="EMBL" id="OLN89795.1"/>
    </source>
</evidence>
<feature type="transmembrane region" description="Helical" evidence="7">
    <location>
        <begin position="198"/>
        <end position="219"/>
    </location>
</feature>
<dbReference type="SUPFAM" id="SSF103473">
    <property type="entry name" value="MFS general substrate transporter"/>
    <property type="match status" value="1"/>
</dbReference>
<dbReference type="GO" id="GO:0005351">
    <property type="term" value="F:carbohydrate:proton symporter activity"/>
    <property type="evidence" value="ECO:0007669"/>
    <property type="project" value="TreeGrafter"/>
</dbReference>
<organism evidence="9 10">
    <name type="scientific">Colletotrichum chlorophyti</name>
    <dbReference type="NCBI Taxonomy" id="708187"/>
    <lineage>
        <taxon>Eukaryota</taxon>
        <taxon>Fungi</taxon>
        <taxon>Dikarya</taxon>
        <taxon>Ascomycota</taxon>
        <taxon>Pezizomycotina</taxon>
        <taxon>Sordariomycetes</taxon>
        <taxon>Hypocreomycetidae</taxon>
        <taxon>Glomerellales</taxon>
        <taxon>Glomerellaceae</taxon>
        <taxon>Colletotrichum</taxon>
    </lineage>
</organism>
<feature type="transmembrane region" description="Helical" evidence="7">
    <location>
        <begin position="160"/>
        <end position="186"/>
    </location>
</feature>
<evidence type="ECO:0000256" key="1">
    <source>
        <dbReference type="ARBA" id="ARBA00004141"/>
    </source>
</evidence>
<dbReference type="InterPro" id="IPR005828">
    <property type="entry name" value="MFS_sugar_transport-like"/>
</dbReference>
<feature type="transmembrane region" description="Helical" evidence="7">
    <location>
        <begin position="12"/>
        <end position="31"/>
    </location>
</feature>
<dbReference type="FunFam" id="1.20.1250.20:FF:000134">
    <property type="entry name" value="MFS sugar transporter protein"/>
    <property type="match status" value="1"/>
</dbReference>
<proteinExistence type="inferred from homology"/>
<evidence type="ECO:0000259" key="8">
    <source>
        <dbReference type="PROSITE" id="PS50850"/>
    </source>
</evidence>